<feature type="region of interest" description="Disordered" evidence="1">
    <location>
        <begin position="56"/>
        <end position="86"/>
    </location>
</feature>
<dbReference type="AlphaFoldDB" id="A0A5B7G5F2"/>
<keyword evidence="3" id="KW-1185">Reference proteome</keyword>
<proteinExistence type="predicted"/>
<feature type="region of interest" description="Disordered" evidence="1">
    <location>
        <begin position="1"/>
        <end position="22"/>
    </location>
</feature>
<evidence type="ECO:0000256" key="1">
    <source>
        <dbReference type="SAM" id="MobiDB-lite"/>
    </source>
</evidence>
<protein>
    <submittedName>
        <fullName evidence="2">Uncharacterized protein</fullName>
    </submittedName>
</protein>
<sequence length="86" mass="9494">MNRNCSHQQREVNTLSTPPPAPSAISIIGTSTHTCHSHIPVFIYWGFFRLQGCRGRSHGTWSASQGQQGRQESRGVAHSSVKQHSP</sequence>
<accession>A0A5B7G5F2</accession>
<name>A0A5B7G5F2_PORTR</name>
<gene>
    <name evidence="2" type="ORF">E2C01_046561</name>
</gene>
<evidence type="ECO:0000313" key="2">
    <source>
        <dbReference type="EMBL" id="MPC52685.1"/>
    </source>
</evidence>
<reference evidence="2 3" key="1">
    <citation type="submission" date="2019-05" db="EMBL/GenBank/DDBJ databases">
        <title>Another draft genome of Portunus trituberculatus and its Hox gene families provides insights of decapod evolution.</title>
        <authorList>
            <person name="Jeong J.-H."/>
            <person name="Song I."/>
            <person name="Kim S."/>
            <person name="Choi T."/>
            <person name="Kim D."/>
            <person name="Ryu S."/>
            <person name="Kim W."/>
        </authorList>
    </citation>
    <scope>NUCLEOTIDE SEQUENCE [LARGE SCALE GENOMIC DNA]</scope>
    <source>
        <tissue evidence="2">Muscle</tissue>
    </source>
</reference>
<dbReference type="Proteomes" id="UP000324222">
    <property type="component" value="Unassembled WGS sequence"/>
</dbReference>
<evidence type="ECO:0000313" key="3">
    <source>
        <dbReference type="Proteomes" id="UP000324222"/>
    </source>
</evidence>
<feature type="compositionally biased region" description="Polar residues" evidence="1">
    <location>
        <begin position="1"/>
        <end position="13"/>
    </location>
</feature>
<dbReference type="EMBL" id="VSRR010011073">
    <property type="protein sequence ID" value="MPC52685.1"/>
    <property type="molecule type" value="Genomic_DNA"/>
</dbReference>
<organism evidence="2 3">
    <name type="scientific">Portunus trituberculatus</name>
    <name type="common">Swimming crab</name>
    <name type="synonym">Neptunus trituberculatus</name>
    <dbReference type="NCBI Taxonomy" id="210409"/>
    <lineage>
        <taxon>Eukaryota</taxon>
        <taxon>Metazoa</taxon>
        <taxon>Ecdysozoa</taxon>
        <taxon>Arthropoda</taxon>
        <taxon>Crustacea</taxon>
        <taxon>Multicrustacea</taxon>
        <taxon>Malacostraca</taxon>
        <taxon>Eumalacostraca</taxon>
        <taxon>Eucarida</taxon>
        <taxon>Decapoda</taxon>
        <taxon>Pleocyemata</taxon>
        <taxon>Brachyura</taxon>
        <taxon>Eubrachyura</taxon>
        <taxon>Portunoidea</taxon>
        <taxon>Portunidae</taxon>
        <taxon>Portuninae</taxon>
        <taxon>Portunus</taxon>
    </lineage>
</organism>
<comment type="caution">
    <text evidence="2">The sequence shown here is derived from an EMBL/GenBank/DDBJ whole genome shotgun (WGS) entry which is preliminary data.</text>
</comment>